<gene>
    <name evidence="3" type="ORF">LNQ49_02160</name>
</gene>
<feature type="transmembrane region" description="Helical" evidence="1">
    <location>
        <begin position="149"/>
        <end position="167"/>
    </location>
</feature>
<organism evidence="3 4">
    <name type="scientific">Flavobacterium pisciphilum</name>
    <dbReference type="NCBI Taxonomy" id="2893755"/>
    <lineage>
        <taxon>Bacteria</taxon>
        <taxon>Pseudomonadati</taxon>
        <taxon>Bacteroidota</taxon>
        <taxon>Flavobacteriia</taxon>
        <taxon>Flavobacteriales</taxon>
        <taxon>Flavobacteriaceae</taxon>
        <taxon>Flavobacterium</taxon>
    </lineage>
</organism>
<comment type="caution">
    <text evidence="3">The sequence shown here is derived from an EMBL/GenBank/DDBJ whole genome shotgun (WGS) entry which is preliminary data.</text>
</comment>
<dbReference type="Proteomes" id="UP001430919">
    <property type="component" value="Unassembled WGS sequence"/>
</dbReference>
<evidence type="ECO:0000313" key="3">
    <source>
        <dbReference type="EMBL" id="MCC9070408.1"/>
    </source>
</evidence>
<dbReference type="EMBL" id="JAJJMO010000001">
    <property type="protein sequence ID" value="MCC9070408.1"/>
    <property type="molecule type" value="Genomic_DNA"/>
</dbReference>
<keyword evidence="1" id="KW-0472">Membrane</keyword>
<name>A0ABS8MP35_9FLAO</name>
<dbReference type="RefSeq" id="WP_229987143.1">
    <property type="nucleotide sequence ID" value="NZ_JAJJMO010000001.1"/>
</dbReference>
<dbReference type="InterPro" id="IPR025565">
    <property type="entry name" value="DUF4328"/>
</dbReference>
<proteinExistence type="predicted"/>
<reference evidence="3" key="1">
    <citation type="submission" date="2021-11" db="EMBL/GenBank/DDBJ databases">
        <title>Description of novel Flavobacterium species.</title>
        <authorList>
            <person name="Saticioglu I.B."/>
            <person name="Ay H."/>
            <person name="Altun S."/>
            <person name="Duman M."/>
        </authorList>
    </citation>
    <scope>NUCLEOTIDE SEQUENCE</scope>
    <source>
        <strain evidence="3">F-65</strain>
    </source>
</reference>
<sequence>MEELRPNGQRAKNAILLIWIVLAINVVSLVSNLLQYNLLHTVGNGGFITPDEANANDSTQQIIAIIFLIVYIISAVTFIQWFRRAYYNLHLKVGHYLSHNEGWAAGGWFVPIVCLYRPIQIMRELYDDTALYLSGKGIKTDKNLTNKALTPWWTLWIVSSIMGQFIYRYDAVATSIDELINSTIANIIMDIIGIPLALITIKIIKDYSQVEPLLIETKENEEEPQPAELLVESN</sequence>
<protein>
    <submittedName>
        <fullName evidence="3">DUF4328 domain-containing protein</fullName>
    </submittedName>
</protein>
<evidence type="ECO:0000259" key="2">
    <source>
        <dbReference type="Pfam" id="PF14219"/>
    </source>
</evidence>
<feature type="transmembrane region" description="Helical" evidence="1">
    <location>
        <begin position="14"/>
        <end position="34"/>
    </location>
</feature>
<keyword evidence="4" id="KW-1185">Reference proteome</keyword>
<keyword evidence="1" id="KW-0812">Transmembrane</keyword>
<accession>A0ABS8MP35</accession>
<evidence type="ECO:0000313" key="4">
    <source>
        <dbReference type="Proteomes" id="UP001430919"/>
    </source>
</evidence>
<evidence type="ECO:0000256" key="1">
    <source>
        <dbReference type="SAM" id="Phobius"/>
    </source>
</evidence>
<feature type="domain" description="DUF4328" evidence="2">
    <location>
        <begin position="48"/>
        <end position="208"/>
    </location>
</feature>
<keyword evidence="1" id="KW-1133">Transmembrane helix</keyword>
<feature type="transmembrane region" description="Helical" evidence="1">
    <location>
        <begin position="62"/>
        <end position="82"/>
    </location>
</feature>
<feature type="transmembrane region" description="Helical" evidence="1">
    <location>
        <begin position="179"/>
        <end position="199"/>
    </location>
</feature>
<dbReference type="Pfam" id="PF14219">
    <property type="entry name" value="DUF4328"/>
    <property type="match status" value="1"/>
</dbReference>